<name>A0A803MEL7_CHEQI</name>
<evidence type="ECO:0000259" key="4">
    <source>
        <dbReference type="PROSITE" id="PS50102"/>
    </source>
</evidence>
<evidence type="ECO:0000256" key="1">
    <source>
        <dbReference type="ARBA" id="ARBA00022884"/>
    </source>
</evidence>
<dbReference type="GO" id="GO:0003723">
    <property type="term" value="F:RNA binding"/>
    <property type="evidence" value="ECO:0007669"/>
    <property type="project" value="UniProtKB-UniRule"/>
</dbReference>
<dbReference type="Proteomes" id="UP000596660">
    <property type="component" value="Unplaced"/>
</dbReference>
<dbReference type="InterPro" id="IPR035979">
    <property type="entry name" value="RBD_domain_sf"/>
</dbReference>
<dbReference type="PROSITE" id="PS50102">
    <property type="entry name" value="RRM"/>
    <property type="match status" value="1"/>
</dbReference>
<dbReference type="FunFam" id="3.30.70.330:FF:000440">
    <property type="entry name" value="Putative RNA-binding protein ARP1"/>
    <property type="match status" value="1"/>
</dbReference>
<dbReference type="PANTHER" id="PTHR11176:SF56">
    <property type="entry name" value="RRM DOMAIN-CONTAINING PROTEIN"/>
    <property type="match status" value="1"/>
</dbReference>
<feature type="compositionally biased region" description="Low complexity" evidence="3">
    <location>
        <begin position="7"/>
        <end position="16"/>
    </location>
</feature>
<dbReference type="InterPro" id="IPR000504">
    <property type="entry name" value="RRM_dom"/>
</dbReference>
<dbReference type="Gene3D" id="3.30.70.330">
    <property type="match status" value="1"/>
</dbReference>
<dbReference type="Pfam" id="PF00076">
    <property type="entry name" value="RRM_1"/>
    <property type="match status" value="1"/>
</dbReference>
<dbReference type="PANTHER" id="PTHR11176">
    <property type="entry name" value="BOULE-RELATED"/>
    <property type="match status" value="1"/>
</dbReference>
<feature type="region of interest" description="Disordered" evidence="3">
    <location>
        <begin position="1"/>
        <end position="20"/>
    </location>
</feature>
<proteinExistence type="predicted"/>
<keyword evidence="1 2" id="KW-0694">RNA-binding</keyword>
<dbReference type="InterPro" id="IPR012677">
    <property type="entry name" value="Nucleotide-bd_a/b_plait_sf"/>
</dbReference>
<evidence type="ECO:0000313" key="5">
    <source>
        <dbReference type="EnsemblPlants" id="AUR62027910-RA:cds"/>
    </source>
</evidence>
<protein>
    <recommendedName>
        <fullName evidence="4">RRM domain-containing protein</fullName>
    </recommendedName>
</protein>
<dbReference type="SUPFAM" id="SSF54928">
    <property type="entry name" value="RNA-binding domain, RBD"/>
    <property type="match status" value="1"/>
</dbReference>
<reference evidence="5" key="2">
    <citation type="submission" date="2021-03" db="UniProtKB">
        <authorList>
            <consortium name="EnsemblPlants"/>
        </authorList>
    </citation>
    <scope>IDENTIFICATION</scope>
</reference>
<evidence type="ECO:0000256" key="2">
    <source>
        <dbReference type="PROSITE-ProRule" id="PRU00176"/>
    </source>
</evidence>
<evidence type="ECO:0000256" key="3">
    <source>
        <dbReference type="SAM" id="MobiDB-lite"/>
    </source>
</evidence>
<keyword evidence="6" id="KW-1185">Reference proteome</keyword>
<evidence type="ECO:0000313" key="6">
    <source>
        <dbReference type="Proteomes" id="UP000596660"/>
    </source>
</evidence>
<sequence length="234" mass="25690">MTMSDFNSNNGDNNTNKSQFGDTTLTKVFVGGLAWETPKQALYEHFEKFGEILEAVIISDKITGRSKGYGFVTFKEPEAAKKACEDATPTINGRRANCNLAALGARRPPRSSSTTPQPHQRYSPTYIAADVGYNHKLSYSGGAYINGGHYHPQMYPAHIYQSTSSGPITAQPPIISKPTTPVCVTSPSGDGFIVVVVCDRLNRQRLVGPSHLRLDLVYTKRILMEIIDFSSFIP</sequence>
<dbReference type="Gramene" id="AUR62027910-RA">
    <property type="protein sequence ID" value="AUR62027910-RA:cds"/>
    <property type="gene ID" value="AUR62027910"/>
</dbReference>
<feature type="domain" description="RRM" evidence="4">
    <location>
        <begin position="26"/>
        <end position="103"/>
    </location>
</feature>
<accession>A0A803MEL7</accession>
<dbReference type="AlphaFoldDB" id="A0A803MEL7"/>
<dbReference type="SMART" id="SM00360">
    <property type="entry name" value="RRM"/>
    <property type="match status" value="1"/>
</dbReference>
<reference evidence="5" key="1">
    <citation type="journal article" date="2017" name="Nature">
        <title>The genome of Chenopodium quinoa.</title>
        <authorList>
            <person name="Jarvis D.E."/>
            <person name="Ho Y.S."/>
            <person name="Lightfoot D.J."/>
            <person name="Schmoeckel S.M."/>
            <person name="Li B."/>
            <person name="Borm T.J.A."/>
            <person name="Ohyanagi H."/>
            <person name="Mineta K."/>
            <person name="Michell C.T."/>
            <person name="Saber N."/>
            <person name="Kharbatia N.M."/>
            <person name="Rupper R.R."/>
            <person name="Sharp A.R."/>
            <person name="Dally N."/>
            <person name="Boughton B.A."/>
            <person name="Woo Y.H."/>
            <person name="Gao G."/>
            <person name="Schijlen E.G.W.M."/>
            <person name="Guo X."/>
            <person name="Momin A.A."/>
            <person name="Negrao S."/>
            <person name="Al-Babili S."/>
            <person name="Gehring C."/>
            <person name="Roessner U."/>
            <person name="Jung C."/>
            <person name="Murphy K."/>
            <person name="Arold S.T."/>
            <person name="Gojobori T."/>
            <person name="van der Linden C.G."/>
            <person name="van Loo E.N."/>
            <person name="Jellen E.N."/>
            <person name="Maughan P.J."/>
            <person name="Tester M."/>
        </authorList>
    </citation>
    <scope>NUCLEOTIDE SEQUENCE [LARGE SCALE GENOMIC DNA]</scope>
    <source>
        <strain evidence="5">cv. PI 614886</strain>
    </source>
</reference>
<organism evidence="5 6">
    <name type="scientific">Chenopodium quinoa</name>
    <name type="common">Quinoa</name>
    <dbReference type="NCBI Taxonomy" id="63459"/>
    <lineage>
        <taxon>Eukaryota</taxon>
        <taxon>Viridiplantae</taxon>
        <taxon>Streptophyta</taxon>
        <taxon>Embryophyta</taxon>
        <taxon>Tracheophyta</taxon>
        <taxon>Spermatophyta</taxon>
        <taxon>Magnoliopsida</taxon>
        <taxon>eudicotyledons</taxon>
        <taxon>Gunneridae</taxon>
        <taxon>Pentapetalae</taxon>
        <taxon>Caryophyllales</taxon>
        <taxon>Chenopodiaceae</taxon>
        <taxon>Chenopodioideae</taxon>
        <taxon>Atripliceae</taxon>
        <taxon>Chenopodium</taxon>
    </lineage>
</organism>
<dbReference type="EnsemblPlants" id="AUR62027910-RA">
    <property type="protein sequence ID" value="AUR62027910-RA:cds"/>
    <property type="gene ID" value="AUR62027910"/>
</dbReference>